<evidence type="ECO:0000313" key="3">
    <source>
        <dbReference type="EMBL" id="EWC48959.1"/>
    </source>
</evidence>
<proteinExistence type="inferred from homology"/>
<comment type="similarity">
    <text evidence="1">Belongs to the cytochrome b5 family. MAPR subfamily.</text>
</comment>
<reference evidence="3 4" key="1">
    <citation type="submission" date="2013-05" db="EMBL/GenBank/DDBJ databases">
        <title>Drechslerella stenobrocha genome reveals carnivorous origination and mechanical trapping mechanism of predatory fungi.</title>
        <authorList>
            <person name="Liu X."/>
            <person name="Zhang W."/>
            <person name="Liu K."/>
        </authorList>
    </citation>
    <scope>NUCLEOTIDE SEQUENCE [LARGE SCALE GENOMIC DNA]</scope>
    <source>
        <strain evidence="3 4">248</strain>
    </source>
</reference>
<dbReference type="GO" id="GO:0020037">
    <property type="term" value="F:heme binding"/>
    <property type="evidence" value="ECO:0007669"/>
    <property type="project" value="UniProtKB-ARBA"/>
</dbReference>
<dbReference type="GO" id="GO:0005783">
    <property type="term" value="C:endoplasmic reticulum"/>
    <property type="evidence" value="ECO:0007669"/>
    <property type="project" value="TreeGrafter"/>
</dbReference>
<dbReference type="GO" id="GO:0016020">
    <property type="term" value="C:membrane"/>
    <property type="evidence" value="ECO:0007669"/>
    <property type="project" value="TreeGrafter"/>
</dbReference>
<evidence type="ECO:0000313" key="4">
    <source>
        <dbReference type="Proteomes" id="UP000024837"/>
    </source>
</evidence>
<dbReference type="PANTHER" id="PTHR10281">
    <property type="entry name" value="MEMBRANE-ASSOCIATED PROGESTERONE RECEPTOR COMPONENT-RELATED"/>
    <property type="match status" value="1"/>
</dbReference>
<dbReference type="Proteomes" id="UP000024837">
    <property type="component" value="Unassembled WGS sequence"/>
</dbReference>
<dbReference type="SMART" id="SM01117">
    <property type="entry name" value="Cyt-b5"/>
    <property type="match status" value="1"/>
</dbReference>
<sequence length="118" mass="12942">MAGKFEPKEAVQLDPPKDDVISKEYLAKCDGTHEGYPIYVAIKGTVFNVTANTGSYGPGASYNVFTGKDASYGLGKSSLKPEDAHPDYSQLDEAGLKVLDDWYTFFSKRYNVMGKLES</sequence>
<dbReference type="InterPro" id="IPR001199">
    <property type="entry name" value="Cyt_B5-like_heme/steroid-bd"/>
</dbReference>
<dbReference type="Pfam" id="PF00173">
    <property type="entry name" value="Cyt-b5"/>
    <property type="match status" value="1"/>
</dbReference>
<organism evidence="3 4">
    <name type="scientific">Drechslerella stenobrocha 248</name>
    <dbReference type="NCBI Taxonomy" id="1043628"/>
    <lineage>
        <taxon>Eukaryota</taxon>
        <taxon>Fungi</taxon>
        <taxon>Dikarya</taxon>
        <taxon>Ascomycota</taxon>
        <taxon>Pezizomycotina</taxon>
        <taxon>Orbiliomycetes</taxon>
        <taxon>Orbiliales</taxon>
        <taxon>Orbiliaceae</taxon>
        <taxon>Drechslerella</taxon>
    </lineage>
</organism>
<dbReference type="PANTHER" id="PTHR10281:SF115">
    <property type="entry name" value="BINDING PROTEIN, PUTATIVE (AFU_ORTHOLOGUE AFUA_4G06240)-RELATED"/>
    <property type="match status" value="1"/>
</dbReference>
<protein>
    <recommendedName>
        <fullName evidence="2">Cytochrome b5 heme-binding domain-containing protein</fullName>
    </recommendedName>
</protein>
<keyword evidence="4" id="KW-1185">Reference proteome</keyword>
<dbReference type="FunFam" id="3.10.120.10:FF:000003">
    <property type="entry name" value="membrane-associated progesterone receptor component 1"/>
    <property type="match status" value="1"/>
</dbReference>
<evidence type="ECO:0000259" key="2">
    <source>
        <dbReference type="SMART" id="SM01117"/>
    </source>
</evidence>
<dbReference type="HOGENOM" id="CLU_042860_3_2_1"/>
<gene>
    <name evidence="3" type="ORF">DRE_00264</name>
</gene>
<accession>W7HZP7</accession>
<dbReference type="SUPFAM" id="SSF55856">
    <property type="entry name" value="Cytochrome b5-like heme/steroid binding domain"/>
    <property type="match status" value="1"/>
</dbReference>
<dbReference type="AlphaFoldDB" id="W7HZP7"/>
<evidence type="ECO:0000256" key="1">
    <source>
        <dbReference type="ARBA" id="ARBA00038357"/>
    </source>
</evidence>
<feature type="domain" description="Cytochrome b5 heme-binding" evidence="2">
    <location>
        <begin position="21"/>
        <end position="117"/>
    </location>
</feature>
<dbReference type="Gene3D" id="3.10.120.10">
    <property type="entry name" value="Cytochrome b5-like heme/steroid binding domain"/>
    <property type="match status" value="1"/>
</dbReference>
<name>W7HZP7_9PEZI</name>
<dbReference type="InterPro" id="IPR050577">
    <property type="entry name" value="MAPR/NEUFC/NENF-like"/>
</dbReference>
<dbReference type="EMBL" id="KI966371">
    <property type="protein sequence ID" value="EWC48959.1"/>
    <property type="molecule type" value="Genomic_DNA"/>
</dbReference>
<dbReference type="OrthoDB" id="899at2759"/>
<dbReference type="InterPro" id="IPR036400">
    <property type="entry name" value="Cyt_B5-like_heme/steroid_sf"/>
</dbReference>